<dbReference type="InterPro" id="IPR001867">
    <property type="entry name" value="OmpR/PhoB-type_DNA-bd"/>
</dbReference>
<dbReference type="GO" id="GO:0000976">
    <property type="term" value="F:transcription cis-regulatory region binding"/>
    <property type="evidence" value="ECO:0007669"/>
    <property type="project" value="TreeGrafter"/>
</dbReference>
<dbReference type="InterPro" id="IPR039420">
    <property type="entry name" value="WalR-like"/>
</dbReference>
<dbReference type="InterPro" id="IPR016032">
    <property type="entry name" value="Sig_transdc_resp-reg_C-effctor"/>
</dbReference>
<dbReference type="FunFam" id="3.40.50.2300:FF:000001">
    <property type="entry name" value="DNA-binding response regulator PhoB"/>
    <property type="match status" value="1"/>
</dbReference>
<keyword evidence="1 6" id="KW-0597">Phosphoprotein</keyword>
<protein>
    <submittedName>
        <fullName evidence="10">Response regulator transcription factor</fullName>
    </submittedName>
</protein>
<dbReference type="Gene3D" id="6.10.250.690">
    <property type="match status" value="1"/>
</dbReference>
<dbReference type="SMART" id="SM00448">
    <property type="entry name" value="REC"/>
    <property type="match status" value="1"/>
</dbReference>
<dbReference type="PROSITE" id="PS50110">
    <property type="entry name" value="RESPONSE_REGULATORY"/>
    <property type="match status" value="1"/>
</dbReference>
<dbReference type="InterPro" id="IPR036388">
    <property type="entry name" value="WH-like_DNA-bd_sf"/>
</dbReference>
<dbReference type="RefSeq" id="WP_314517962.1">
    <property type="nucleotide sequence ID" value="NZ_JASJOU010000017.1"/>
</dbReference>
<gene>
    <name evidence="10" type="ORF">QNI22_33815</name>
</gene>
<organism evidence="10 11">
    <name type="scientific">Xanthocytophaga agilis</name>
    <dbReference type="NCBI Taxonomy" id="3048010"/>
    <lineage>
        <taxon>Bacteria</taxon>
        <taxon>Pseudomonadati</taxon>
        <taxon>Bacteroidota</taxon>
        <taxon>Cytophagia</taxon>
        <taxon>Cytophagales</taxon>
        <taxon>Rhodocytophagaceae</taxon>
        <taxon>Xanthocytophaga</taxon>
    </lineage>
</organism>
<keyword evidence="11" id="KW-1185">Reference proteome</keyword>
<comment type="caution">
    <text evidence="10">The sequence shown here is derived from an EMBL/GenBank/DDBJ whole genome shotgun (WGS) entry which is preliminary data.</text>
</comment>
<dbReference type="FunFam" id="1.10.10.10:FF:000005">
    <property type="entry name" value="Two-component system response regulator"/>
    <property type="match status" value="1"/>
</dbReference>
<accession>A0AAE3UJT4</accession>
<evidence type="ECO:0000259" key="9">
    <source>
        <dbReference type="PROSITE" id="PS51755"/>
    </source>
</evidence>
<dbReference type="PANTHER" id="PTHR48111">
    <property type="entry name" value="REGULATOR OF RPOS"/>
    <property type="match status" value="1"/>
</dbReference>
<evidence type="ECO:0000256" key="1">
    <source>
        <dbReference type="ARBA" id="ARBA00022553"/>
    </source>
</evidence>
<dbReference type="Proteomes" id="UP001232063">
    <property type="component" value="Unassembled WGS sequence"/>
</dbReference>
<evidence type="ECO:0000259" key="8">
    <source>
        <dbReference type="PROSITE" id="PS50110"/>
    </source>
</evidence>
<dbReference type="Pfam" id="PF00486">
    <property type="entry name" value="Trans_reg_C"/>
    <property type="match status" value="1"/>
</dbReference>
<dbReference type="CDD" id="cd00383">
    <property type="entry name" value="trans_reg_C"/>
    <property type="match status" value="1"/>
</dbReference>
<proteinExistence type="predicted"/>
<dbReference type="Gene3D" id="1.10.10.10">
    <property type="entry name" value="Winged helix-like DNA-binding domain superfamily/Winged helix DNA-binding domain"/>
    <property type="match status" value="1"/>
</dbReference>
<dbReference type="GO" id="GO:0005829">
    <property type="term" value="C:cytosol"/>
    <property type="evidence" value="ECO:0007669"/>
    <property type="project" value="TreeGrafter"/>
</dbReference>
<feature type="domain" description="OmpR/PhoB-type" evidence="9">
    <location>
        <begin position="126"/>
        <end position="224"/>
    </location>
</feature>
<dbReference type="PROSITE" id="PS51755">
    <property type="entry name" value="OMPR_PHOB"/>
    <property type="match status" value="1"/>
</dbReference>
<name>A0AAE3UJT4_9BACT</name>
<dbReference type="SMART" id="SM00862">
    <property type="entry name" value="Trans_reg_C"/>
    <property type="match status" value="1"/>
</dbReference>
<evidence type="ECO:0000256" key="6">
    <source>
        <dbReference type="PROSITE-ProRule" id="PRU00169"/>
    </source>
</evidence>
<sequence>MRILLVEDEPKLASFIKKGFENEGYQIDIAYDGRMGKSYFEYNEYNLIILDINLPYINGFELCAIIRKQNIQIPILMLTALDSINDKITGFDTGADDYLVKPFAFNELLVRVRALIKRSANYVNDNHVLKIADLELDLLSKSATRSGKRIDLTTREYALLEYFIRNKGKVISRVTISEQVWDVNFDTNTNIIDVYVSYLRRKIDKGFTPKLIHTVVGMGYVMRIE</sequence>
<feature type="modified residue" description="4-aspartylphosphate" evidence="6">
    <location>
        <position position="51"/>
    </location>
</feature>
<dbReference type="PANTHER" id="PTHR48111:SF22">
    <property type="entry name" value="REGULATOR OF RPOS"/>
    <property type="match status" value="1"/>
</dbReference>
<evidence type="ECO:0000313" key="10">
    <source>
        <dbReference type="EMBL" id="MDJ1505683.1"/>
    </source>
</evidence>
<dbReference type="Gene3D" id="3.40.50.2300">
    <property type="match status" value="1"/>
</dbReference>
<evidence type="ECO:0000256" key="3">
    <source>
        <dbReference type="ARBA" id="ARBA00023015"/>
    </source>
</evidence>
<evidence type="ECO:0000313" key="11">
    <source>
        <dbReference type="Proteomes" id="UP001232063"/>
    </source>
</evidence>
<dbReference type="InterPro" id="IPR011006">
    <property type="entry name" value="CheY-like_superfamily"/>
</dbReference>
<evidence type="ECO:0000256" key="7">
    <source>
        <dbReference type="PROSITE-ProRule" id="PRU01091"/>
    </source>
</evidence>
<dbReference type="Pfam" id="PF00072">
    <property type="entry name" value="Response_reg"/>
    <property type="match status" value="1"/>
</dbReference>
<dbReference type="CDD" id="cd19935">
    <property type="entry name" value="REC_OmpR_CusR-like"/>
    <property type="match status" value="1"/>
</dbReference>
<evidence type="ECO:0000256" key="2">
    <source>
        <dbReference type="ARBA" id="ARBA00023012"/>
    </source>
</evidence>
<dbReference type="SUPFAM" id="SSF46894">
    <property type="entry name" value="C-terminal effector domain of the bipartite response regulators"/>
    <property type="match status" value="1"/>
</dbReference>
<dbReference type="GO" id="GO:0000156">
    <property type="term" value="F:phosphorelay response regulator activity"/>
    <property type="evidence" value="ECO:0007669"/>
    <property type="project" value="TreeGrafter"/>
</dbReference>
<dbReference type="InterPro" id="IPR001789">
    <property type="entry name" value="Sig_transdc_resp-reg_receiver"/>
</dbReference>
<keyword evidence="3" id="KW-0805">Transcription regulation</keyword>
<evidence type="ECO:0000256" key="5">
    <source>
        <dbReference type="ARBA" id="ARBA00023163"/>
    </source>
</evidence>
<keyword evidence="2" id="KW-0902">Two-component regulatory system</keyword>
<dbReference type="SUPFAM" id="SSF52172">
    <property type="entry name" value="CheY-like"/>
    <property type="match status" value="1"/>
</dbReference>
<keyword evidence="4 7" id="KW-0238">DNA-binding</keyword>
<feature type="domain" description="Response regulatory" evidence="8">
    <location>
        <begin position="2"/>
        <end position="116"/>
    </location>
</feature>
<reference evidence="10" key="1">
    <citation type="submission" date="2023-05" db="EMBL/GenBank/DDBJ databases">
        <authorList>
            <person name="Zhang X."/>
        </authorList>
    </citation>
    <scope>NUCLEOTIDE SEQUENCE</scope>
    <source>
        <strain evidence="10">BD1B2-1</strain>
    </source>
</reference>
<feature type="DNA-binding region" description="OmpR/PhoB-type" evidence="7">
    <location>
        <begin position="126"/>
        <end position="224"/>
    </location>
</feature>
<keyword evidence="5" id="KW-0804">Transcription</keyword>
<dbReference type="EMBL" id="JASJOU010000017">
    <property type="protein sequence ID" value="MDJ1505683.1"/>
    <property type="molecule type" value="Genomic_DNA"/>
</dbReference>
<dbReference type="GO" id="GO:0032993">
    <property type="term" value="C:protein-DNA complex"/>
    <property type="evidence" value="ECO:0007669"/>
    <property type="project" value="TreeGrafter"/>
</dbReference>
<dbReference type="AlphaFoldDB" id="A0AAE3UJT4"/>
<evidence type="ECO:0000256" key="4">
    <source>
        <dbReference type="ARBA" id="ARBA00023125"/>
    </source>
</evidence>
<dbReference type="GO" id="GO:0006355">
    <property type="term" value="P:regulation of DNA-templated transcription"/>
    <property type="evidence" value="ECO:0007669"/>
    <property type="project" value="InterPro"/>
</dbReference>